<reference evidence="12" key="2">
    <citation type="submission" date="2024-02" db="EMBL/GenBank/DDBJ databases">
        <title>Neisseria leonii sp. nov.</title>
        <authorList>
            <person name="Boutroux M."/>
            <person name="Favre-Rochex S."/>
            <person name="Gorgette O."/>
            <person name="Touak G."/>
            <person name="Muhle E."/>
            <person name="Chesneau O."/>
            <person name="Clermont D."/>
            <person name="Rahi P."/>
        </authorList>
    </citation>
    <scope>NUCLEOTIDE SEQUENCE</scope>
    <source>
        <strain evidence="12">51.81</strain>
    </source>
</reference>
<feature type="transmembrane region" description="Helical" evidence="9">
    <location>
        <begin position="133"/>
        <end position="155"/>
    </location>
</feature>
<keyword evidence="2 9" id="KW-0813">Transport</keyword>
<dbReference type="AlphaFoldDB" id="A0A9X4E2J7"/>
<proteinExistence type="inferred from homology"/>
<dbReference type="PANTHER" id="PTHR35011">
    <property type="entry name" value="2,3-DIKETO-L-GULONATE TRAP TRANSPORTER SMALL PERMEASE PROTEIN YIAM"/>
    <property type="match status" value="1"/>
</dbReference>
<comment type="function">
    <text evidence="9">Part of the tripartite ATP-independent periplasmic (TRAP) transport system.</text>
</comment>
<feature type="transmembrane region" description="Helical" evidence="9">
    <location>
        <begin position="95"/>
        <end position="113"/>
    </location>
</feature>
<evidence type="ECO:0000256" key="5">
    <source>
        <dbReference type="ARBA" id="ARBA00022692"/>
    </source>
</evidence>
<comment type="similarity">
    <text evidence="8 9">Belongs to the TRAP transporter small permease family.</text>
</comment>
<keyword evidence="4 9" id="KW-0997">Cell inner membrane</keyword>
<dbReference type="InterPro" id="IPR055348">
    <property type="entry name" value="DctQ"/>
</dbReference>
<feature type="transmembrane region" description="Helical" evidence="9">
    <location>
        <begin position="54"/>
        <end position="75"/>
    </location>
</feature>
<dbReference type="GO" id="GO:0022857">
    <property type="term" value="F:transmembrane transporter activity"/>
    <property type="evidence" value="ECO:0007669"/>
    <property type="project" value="UniProtKB-UniRule"/>
</dbReference>
<evidence type="ECO:0000256" key="1">
    <source>
        <dbReference type="ARBA" id="ARBA00004429"/>
    </source>
</evidence>
<evidence type="ECO:0000313" key="11">
    <source>
        <dbReference type="EMBL" id="MDD9328461.1"/>
    </source>
</evidence>
<evidence type="ECO:0000313" key="12">
    <source>
        <dbReference type="EMBL" id="WWY03853.1"/>
    </source>
</evidence>
<accession>A0A9X4E2J7</accession>
<dbReference type="RefSeq" id="WP_274585536.1">
    <property type="nucleotide sequence ID" value="NZ_CP145811.1"/>
</dbReference>
<evidence type="ECO:0000259" key="10">
    <source>
        <dbReference type="Pfam" id="PF04290"/>
    </source>
</evidence>
<evidence type="ECO:0000313" key="13">
    <source>
        <dbReference type="Proteomes" id="UP001149607"/>
    </source>
</evidence>
<reference evidence="11" key="1">
    <citation type="submission" date="2022-10" db="EMBL/GenBank/DDBJ databases">
        <authorList>
            <person name="Boutroux M."/>
        </authorList>
    </citation>
    <scope>NUCLEOTIDE SEQUENCE</scope>
    <source>
        <strain evidence="11">51.81</strain>
    </source>
</reference>
<dbReference type="GO" id="GO:0015740">
    <property type="term" value="P:C4-dicarboxylate transport"/>
    <property type="evidence" value="ECO:0007669"/>
    <property type="project" value="TreeGrafter"/>
</dbReference>
<keyword evidence="3" id="KW-1003">Cell membrane</keyword>
<dbReference type="GO" id="GO:0005886">
    <property type="term" value="C:plasma membrane"/>
    <property type="evidence" value="ECO:0007669"/>
    <property type="project" value="UniProtKB-SubCell"/>
</dbReference>
<organism evidence="11">
    <name type="scientific">Neisseria leonii</name>
    <dbReference type="NCBI Taxonomy" id="2995413"/>
    <lineage>
        <taxon>Bacteria</taxon>
        <taxon>Pseudomonadati</taxon>
        <taxon>Pseudomonadota</taxon>
        <taxon>Betaproteobacteria</taxon>
        <taxon>Neisseriales</taxon>
        <taxon>Neisseriaceae</taxon>
        <taxon>Neisseria</taxon>
    </lineage>
</organism>
<dbReference type="EMBL" id="CP146598">
    <property type="protein sequence ID" value="WWY03853.1"/>
    <property type="molecule type" value="Genomic_DNA"/>
</dbReference>
<evidence type="ECO:0000256" key="9">
    <source>
        <dbReference type="RuleBase" id="RU369079"/>
    </source>
</evidence>
<feature type="transmembrane region" description="Helical" evidence="9">
    <location>
        <begin position="21"/>
        <end position="42"/>
    </location>
</feature>
<keyword evidence="7 9" id="KW-0472">Membrane</keyword>
<protein>
    <recommendedName>
        <fullName evidence="9">TRAP transporter small permease protein</fullName>
    </recommendedName>
</protein>
<keyword evidence="5 9" id="KW-0812">Transmembrane</keyword>
<gene>
    <name evidence="11" type="ORF">ORY91_001888</name>
    <name evidence="12" type="ORF">V9W64_03730</name>
</gene>
<keyword evidence="6 9" id="KW-1133">Transmembrane helix</keyword>
<evidence type="ECO:0000256" key="7">
    <source>
        <dbReference type="ARBA" id="ARBA00023136"/>
    </source>
</evidence>
<evidence type="ECO:0000256" key="8">
    <source>
        <dbReference type="ARBA" id="ARBA00038436"/>
    </source>
</evidence>
<evidence type="ECO:0000256" key="2">
    <source>
        <dbReference type="ARBA" id="ARBA00022448"/>
    </source>
</evidence>
<sequence length="165" mass="18302">MMMNVLNRIDRCIARAEYAAMVGLMAALTVILTAQVALRYVFGNPLFWAEEAAVQMLVLATCIGTSYLIYCNGMLKVDLLAAILPETIHLPLQRVITAAGLLTLLAVCAYGVIWLMRPENRFLLSATTGMPKWYGHLAMTVCFGLMAWHLVVQLIRPRAAETKED</sequence>
<comment type="subunit">
    <text evidence="9">The complex comprises the extracytoplasmic solute receptor protein and the two transmembrane proteins.</text>
</comment>
<evidence type="ECO:0000256" key="4">
    <source>
        <dbReference type="ARBA" id="ARBA00022519"/>
    </source>
</evidence>
<feature type="domain" description="Tripartite ATP-independent periplasmic transporters DctQ component" evidence="10">
    <location>
        <begin position="28"/>
        <end position="157"/>
    </location>
</feature>
<dbReference type="PANTHER" id="PTHR35011:SF2">
    <property type="entry name" value="2,3-DIKETO-L-GULONATE TRAP TRANSPORTER SMALL PERMEASE PROTEIN YIAM"/>
    <property type="match status" value="1"/>
</dbReference>
<dbReference type="Proteomes" id="UP001149607">
    <property type="component" value="Chromosome"/>
</dbReference>
<name>A0A9X4E2J7_9NEIS</name>
<keyword evidence="13" id="KW-1185">Reference proteome</keyword>
<comment type="subcellular location">
    <subcellularLocation>
        <location evidence="1 9">Cell inner membrane</location>
        <topology evidence="1 9">Multi-pass membrane protein</topology>
    </subcellularLocation>
</comment>
<evidence type="ECO:0000256" key="3">
    <source>
        <dbReference type="ARBA" id="ARBA00022475"/>
    </source>
</evidence>
<dbReference type="EMBL" id="JAPQFL010000006">
    <property type="protein sequence ID" value="MDD9328461.1"/>
    <property type="molecule type" value="Genomic_DNA"/>
</dbReference>
<evidence type="ECO:0000256" key="6">
    <source>
        <dbReference type="ARBA" id="ARBA00022989"/>
    </source>
</evidence>
<dbReference type="InterPro" id="IPR007387">
    <property type="entry name" value="TRAP_DctQ"/>
</dbReference>
<dbReference type="Pfam" id="PF04290">
    <property type="entry name" value="DctQ"/>
    <property type="match status" value="1"/>
</dbReference>